<proteinExistence type="predicted"/>
<dbReference type="Pfam" id="PF02517">
    <property type="entry name" value="Rce1-like"/>
    <property type="match status" value="1"/>
</dbReference>
<protein>
    <submittedName>
        <fullName evidence="4">CPBP family intramembrane metalloprotease</fullName>
    </submittedName>
</protein>
<dbReference type="GO" id="GO:0008237">
    <property type="term" value="F:metallopeptidase activity"/>
    <property type="evidence" value="ECO:0007669"/>
    <property type="project" value="UniProtKB-KW"/>
</dbReference>
<dbReference type="RefSeq" id="WP_232418203.1">
    <property type="nucleotide sequence ID" value="NZ_CP101990.1"/>
</dbReference>
<accession>A0ABY5KDS4</accession>
<feature type="transmembrane region" description="Helical" evidence="2">
    <location>
        <begin position="207"/>
        <end position="225"/>
    </location>
</feature>
<name>A0ABY5KDS4_9ACTN</name>
<gene>
    <name evidence="4" type="ORF">NP095_00410</name>
</gene>
<evidence type="ECO:0000259" key="3">
    <source>
        <dbReference type="Pfam" id="PF02517"/>
    </source>
</evidence>
<keyword evidence="5" id="KW-1185">Reference proteome</keyword>
<dbReference type="InterPro" id="IPR003675">
    <property type="entry name" value="Rce1/LyrA-like_dom"/>
</dbReference>
<feature type="transmembrane region" description="Helical" evidence="2">
    <location>
        <begin position="265"/>
        <end position="284"/>
    </location>
</feature>
<feature type="transmembrane region" description="Helical" evidence="2">
    <location>
        <begin position="149"/>
        <end position="168"/>
    </location>
</feature>
<keyword evidence="4" id="KW-0378">Hydrolase</keyword>
<organism evidence="4 5">
    <name type="scientific">Aeromicrobium duanguangcaii</name>
    <dbReference type="NCBI Taxonomy" id="2968086"/>
    <lineage>
        <taxon>Bacteria</taxon>
        <taxon>Bacillati</taxon>
        <taxon>Actinomycetota</taxon>
        <taxon>Actinomycetes</taxon>
        <taxon>Propionibacteriales</taxon>
        <taxon>Nocardioidaceae</taxon>
        <taxon>Aeromicrobium</taxon>
    </lineage>
</organism>
<feature type="transmembrane region" description="Helical" evidence="2">
    <location>
        <begin position="71"/>
        <end position="93"/>
    </location>
</feature>
<feature type="transmembrane region" description="Helical" evidence="2">
    <location>
        <begin position="232"/>
        <end position="253"/>
    </location>
</feature>
<keyword evidence="2" id="KW-0472">Membrane</keyword>
<dbReference type="PANTHER" id="PTHR36435">
    <property type="entry name" value="SLR1288 PROTEIN"/>
    <property type="match status" value="1"/>
</dbReference>
<evidence type="ECO:0000313" key="5">
    <source>
        <dbReference type="Proteomes" id="UP001315860"/>
    </source>
</evidence>
<dbReference type="PANTHER" id="PTHR36435:SF1">
    <property type="entry name" value="CAAX AMINO TERMINAL PROTEASE FAMILY PROTEIN"/>
    <property type="match status" value="1"/>
</dbReference>
<sequence>MTPYHRLARDSPDFAHWRLPVAAVLGVVSYGVISVVLVIVAMIVLLASGTDVDRWLDSAGTDIALDSPGTLLFQLGTIAALIPCVLLPVALVWRRHVGYLHSVQGYLRWRWLGHCVALAFLVVGVTLGLSVLAAALAGDDSLELEPLGGRALASLLVVLLVVPFQAAAEEYVFRGALMQLIGSWTRWAVVPVVVSSLLFAAGHVYDFWGLVSVFLFGVIAAVMTIRTGGLEAAIGLHIANNVVLMVLDVVGLVDSSGDGSGLLDEVVPSTLMCLVFWAIVEWCARRRGLQRLRPPLPPLPARVPAYLVVPPPPYVPAGTVPQAAMPAPQAAMPPTPEAPPAPRAEVPPNAPSYPGDPGVWER</sequence>
<reference evidence="4 5" key="1">
    <citation type="submission" date="2022-07" db="EMBL/GenBank/DDBJ databases">
        <title>Novel species in genus Aeromicrobium.</title>
        <authorList>
            <person name="Ye L."/>
        </authorList>
    </citation>
    <scope>NUCLEOTIDE SEQUENCE [LARGE SCALE GENOMIC DNA]</scope>
    <source>
        <strain evidence="5">zg-Y50</strain>
    </source>
</reference>
<feature type="domain" description="CAAX prenyl protease 2/Lysostaphin resistance protein A-like" evidence="3">
    <location>
        <begin position="154"/>
        <end position="243"/>
    </location>
</feature>
<evidence type="ECO:0000256" key="2">
    <source>
        <dbReference type="SAM" id="Phobius"/>
    </source>
</evidence>
<dbReference type="EMBL" id="CP101990">
    <property type="protein sequence ID" value="UUI68612.1"/>
    <property type="molecule type" value="Genomic_DNA"/>
</dbReference>
<keyword evidence="4" id="KW-0482">Metalloprotease</keyword>
<dbReference type="Proteomes" id="UP001315860">
    <property type="component" value="Chromosome"/>
</dbReference>
<feature type="transmembrane region" description="Helical" evidence="2">
    <location>
        <begin position="21"/>
        <end position="47"/>
    </location>
</feature>
<feature type="compositionally biased region" description="Pro residues" evidence="1">
    <location>
        <begin position="331"/>
        <end position="342"/>
    </location>
</feature>
<keyword evidence="2" id="KW-1133">Transmembrane helix</keyword>
<evidence type="ECO:0000256" key="1">
    <source>
        <dbReference type="SAM" id="MobiDB-lite"/>
    </source>
</evidence>
<evidence type="ECO:0000313" key="4">
    <source>
        <dbReference type="EMBL" id="UUI68612.1"/>
    </source>
</evidence>
<feature type="transmembrane region" description="Helical" evidence="2">
    <location>
        <begin position="114"/>
        <end position="137"/>
    </location>
</feature>
<keyword evidence="4" id="KW-0645">Protease</keyword>
<feature type="region of interest" description="Disordered" evidence="1">
    <location>
        <begin position="325"/>
        <end position="362"/>
    </location>
</feature>
<dbReference type="InterPro" id="IPR052710">
    <property type="entry name" value="CAAX_protease"/>
</dbReference>
<keyword evidence="2" id="KW-0812">Transmembrane</keyword>
<feature type="transmembrane region" description="Helical" evidence="2">
    <location>
        <begin position="180"/>
        <end position="201"/>
    </location>
</feature>